<dbReference type="InterPro" id="IPR015210">
    <property type="entry name" value="NaeI"/>
</dbReference>
<dbReference type="Gene3D" id="3.40.600.10">
    <property type="entry name" value="DNA mismatch repair MutH/Restriction endonuclease, type II"/>
    <property type="match status" value="1"/>
</dbReference>
<keyword evidence="1" id="KW-0540">Nuclease</keyword>
<dbReference type="SUPFAM" id="SSF52980">
    <property type="entry name" value="Restriction endonuclease-like"/>
    <property type="match status" value="1"/>
</dbReference>
<comment type="caution">
    <text evidence="5">The sequence shown here is derived from an EMBL/GenBank/DDBJ whole genome shotgun (WGS) entry which is preliminary data.</text>
</comment>
<dbReference type="GO" id="GO:0009036">
    <property type="term" value="F:type II site-specific deoxyribonuclease activity"/>
    <property type="evidence" value="ECO:0007669"/>
    <property type="project" value="InterPro"/>
</dbReference>
<dbReference type="GO" id="GO:0003677">
    <property type="term" value="F:DNA binding"/>
    <property type="evidence" value="ECO:0007669"/>
    <property type="project" value="InterPro"/>
</dbReference>
<dbReference type="InterPro" id="IPR011335">
    <property type="entry name" value="Restrct_endonuc-II-like"/>
</dbReference>
<dbReference type="EMBL" id="DTKL01000030">
    <property type="protein sequence ID" value="HGY94065.1"/>
    <property type="molecule type" value="Genomic_DNA"/>
</dbReference>
<dbReference type="InterPro" id="IPR037057">
    <property type="entry name" value="DNA_rep_MutH/T2_RE_sf"/>
</dbReference>
<dbReference type="Gene3D" id="1.10.10.10">
    <property type="entry name" value="Winged helix-like DNA-binding domain superfamily/Winged helix DNA-binding domain"/>
    <property type="match status" value="1"/>
</dbReference>
<keyword evidence="3" id="KW-0378">Hydrolase</keyword>
<gene>
    <name evidence="5" type="ORF">ENW50_05195</name>
</gene>
<reference evidence="5" key="1">
    <citation type="journal article" date="2020" name="mSystems">
        <title>Genome- and Community-Level Interaction Insights into Carbon Utilization and Element Cycling Functions of Hydrothermarchaeota in Hydrothermal Sediment.</title>
        <authorList>
            <person name="Zhou Z."/>
            <person name="Liu Y."/>
            <person name="Xu W."/>
            <person name="Pan J."/>
            <person name="Luo Z.H."/>
            <person name="Li M."/>
        </authorList>
    </citation>
    <scope>NUCLEOTIDE SEQUENCE [LARGE SCALE GENOMIC DNA]</scope>
    <source>
        <strain evidence="5">SpSt-855</strain>
    </source>
</reference>
<evidence type="ECO:0000256" key="2">
    <source>
        <dbReference type="ARBA" id="ARBA00022759"/>
    </source>
</evidence>
<dbReference type="CDD" id="cd22338">
    <property type="entry name" value="NaeI-like"/>
    <property type="match status" value="1"/>
</dbReference>
<accession>A0A7V5CTF1</accession>
<dbReference type="AlphaFoldDB" id="A0A7V5CTF1"/>
<name>A0A7V5CTF1_9BACT</name>
<protein>
    <recommendedName>
        <fullName evidence="4">Type II restriction enzyme NaeI domain-containing protein</fullName>
    </recommendedName>
</protein>
<dbReference type="GO" id="GO:0009307">
    <property type="term" value="P:DNA restriction-modification system"/>
    <property type="evidence" value="ECO:0007669"/>
    <property type="project" value="InterPro"/>
</dbReference>
<dbReference type="Pfam" id="PF09126">
    <property type="entry name" value="NaeI"/>
    <property type="match status" value="1"/>
</dbReference>
<evidence type="ECO:0000259" key="4">
    <source>
        <dbReference type="Pfam" id="PF09126"/>
    </source>
</evidence>
<evidence type="ECO:0000256" key="3">
    <source>
        <dbReference type="ARBA" id="ARBA00022801"/>
    </source>
</evidence>
<dbReference type="InterPro" id="IPR036388">
    <property type="entry name" value="WH-like_DNA-bd_sf"/>
</dbReference>
<evidence type="ECO:0000313" key="5">
    <source>
        <dbReference type="EMBL" id="HGY94065.1"/>
    </source>
</evidence>
<proteinExistence type="predicted"/>
<sequence>MSKSMAPVISSGDPDAKLLRQLEAAIIKSAGGASRFQIEVPILFRQAFDEVIDTPRSGRFTLDELEKTEKTYIGTKIEILLRNHLKLAKGNVLDLLIEGVEVDVKNTISNNWTIPQEAIGHPCVLLNAREETARCCFGLIVIREELLNSGANRDGKRTITKDGLRHVHWLLHDHPYPGNFWLELPMELRKQITGPRGGTNRVAALFRAVQNRPVSRLIVNGLGQQDDALKRLRRNGGARDQLAREGIAVLWGRKDKELIRQLGLPFCGPAEFIAYNPADSEQVELLRKAGHLD</sequence>
<evidence type="ECO:0000256" key="1">
    <source>
        <dbReference type="ARBA" id="ARBA00022722"/>
    </source>
</evidence>
<keyword evidence="2" id="KW-0255">Endonuclease</keyword>
<feature type="domain" description="Type II restriction enzyme NaeI" evidence="4">
    <location>
        <begin position="44"/>
        <end position="275"/>
    </location>
</feature>
<organism evidence="5">
    <name type="scientific">Acidobacterium capsulatum</name>
    <dbReference type="NCBI Taxonomy" id="33075"/>
    <lineage>
        <taxon>Bacteria</taxon>
        <taxon>Pseudomonadati</taxon>
        <taxon>Acidobacteriota</taxon>
        <taxon>Terriglobia</taxon>
        <taxon>Terriglobales</taxon>
        <taxon>Acidobacteriaceae</taxon>
        <taxon>Acidobacterium</taxon>
    </lineage>
</organism>